<keyword evidence="1" id="KW-0067">ATP-binding</keyword>
<dbReference type="EMBL" id="VDDA01000023">
    <property type="protein sequence ID" value="TNC08438.1"/>
    <property type="molecule type" value="Genomic_DNA"/>
</dbReference>
<dbReference type="RefSeq" id="WP_139039348.1">
    <property type="nucleotide sequence ID" value="NZ_VDDA01000023.1"/>
</dbReference>
<reference evidence="1 2" key="1">
    <citation type="submission" date="2019-06" db="EMBL/GenBank/DDBJ databases">
        <title>Genome of Methylobacterium sp. 17Sr1-39.</title>
        <authorList>
            <person name="Seo T."/>
        </authorList>
    </citation>
    <scope>NUCLEOTIDE SEQUENCE [LARGE SCALE GENOMIC DNA]</scope>
    <source>
        <strain evidence="1 2">17Sr1-39</strain>
    </source>
</reference>
<dbReference type="Pfam" id="PF13479">
    <property type="entry name" value="AAA_24"/>
    <property type="match status" value="1"/>
</dbReference>
<accession>A0A5C4LB88</accession>
<dbReference type="AlphaFoldDB" id="A0A5C4LB88"/>
<dbReference type="GO" id="GO:0005524">
    <property type="term" value="F:ATP binding"/>
    <property type="evidence" value="ECO:0007669"/>
    <property type="project" value="UniProtKB-KW"/>
</dbReference>
<dbReference type="OrthoDB" id="5413799at2"/>
<keyword evidence="2" id="KW-1185">Reference proteome</keyword>
<evidence type="ECO:0000313" key="1">
    <source>
        <dbReference type="EMBL" id="TNC08438.1"/>
    </source>
</evidence>
<gene>
    <name evidence="1" type="ORF">FF100_29300</name>
</gene>
<dbReference type="Proteomes" id="UP000305267">
    <property type="component" value="Unassembled WGS sequence"/>
</dbReference>
<name>A0A5C4LB88_9HYPH</name>
<comment type="caution">
    <text evidence="1">The sequence shown here is derived from an EMBL/GenBank/DDBJ whole genome shotgun (WGS) entry which is preliminary data.</text>
</comment>
<evidence type="ECO:0000313" key="2">
    <source>
        <dbReference type="Proteomes" id="UP000305267"/>
    </source>
</evidence>
<organism evidence="1 2">
    <name type="scientific">Methylobacterium terricola</name>
    <dbReference type="NCBI Taxonomy" id="2583531"/>
    <lineage>
        <taxon>Bacteria</taxon>
        <taxon>Pseudomonadati</taxon>
        <taxon>Pseudomonadota</taxon>
        <taxon>Alphaproteobacteria</taxon>
        <taxon>Hyphomicrobiales</taxon>
        <taxon>Methylobacteriaceae</taxon>
        <taxon>Methylobacterium</taxon>
    </lineage>
</organism>
<keyword evidence="1" id="KW-0547">Nucleotide-binding</keyword>
<dbReference type="Gene3D" id="3.40.50.300">
    <property type="entry name" value="P-loop containing nucleotide triphosphate hydrolases"/>
    <property type="match status" value="1"/>
</dbReference>
<proteinExistence type="predicted"/>
<dbReference type="InterPro" id="IPR027417">
    <property type="entry name" value="P-loop_NTPase"/>
</dbReference>
<protein>
    <submittedName>
        <fullName evidence="1">ATP-binding protein</fullName>
    </submittedName>
</protein>
<dbReference type="SUPFAM" id="SSF52540">
    <property type="entry name" value="P-loop containing nucleoside triphosphate hydrolases"/>
    <property type="match status" value="1"/>
</dbReference>
<sequence length="262" mass="29136">MSISLKSLRKRTNESAARIVIYGPEGIGKTTLAAEFPEAVFIQVEDGTPSGVTIDSFGVLTTFEQVMEAIGSLYQEEHSFRTVVVDGLDRLEPLVWTRVCELHQWRSIEAPGYGKGYKEADYLWRDFLDGLNALRTQLGMTVVLLAHSAIDRFDDPQTASYSRYDLRLHQRASAIVKDEADAILLVKQDASIKNEDQGFGKKRAQADGGGQRWIYTEGRPAFVAKNRFGMPEKVMFQPGKGFAELSKYLPDAARQLPAAEAA</sequence>